<reference evidence="3 4" key="1">
    <citation type="submission" date="2019-09" db="EMBL/GenBank/DDBJ databases">
        <title>YIM 48816 draft genome.</title>
        <authorList>
            <person name="Jiang L."/>
        </authorList>
    </citation>
    <scope>NUCLEOTIDE SEQUENCE [LARGE SCALE GENOMIC DNA]</scope>
    <source>
        <strain evidence="3 4">YIM 48816</strain>
    </source>
</reference>
<dbReference type="InterPro" id="IPR041698">
    <property type="entry name" value="Methyltransf_25"/>
</dbReference>
<dbReference type="Gene3D" id="3.40.50.150">
    <property type="entry name" value="Vaccinia Virus protein VP39"/>
    <property type="match status" value="1"/>
</dbReference>
<feature type="domain" description="Methyltransferase" evidence="2">
    <location>
        <begin position="74"/>
        <end position="154"/>
    </location>
</feature>
<keyword evidence="4" id="KW-1185">Reference proteome</keyword>
<accession>A0A6L3T074</accession>
<evidence type="ECO:0000259" key="2">
    <source>
        <dbReference type="Pfam" id="PF13649"/>
    </source>
</evidence>
<evidence type="ECO:0000256" key="1">
    <source>
        <dbReference type="ARBA" id="ARBA00022679"/>
    </source>
</evidence>
<gene>
    <name evidence="3" type="ORF">F6X53_22670</name>
</gene>
<comment type="caution">
    <text evidence="3">The sequence shown here is derived from an EMBL/GenBank/DDBJ whole genome shotgun (WGS) entry which is preliminary data.</text>
</comment>
<dbReference type="InterPro" id="IPR029063">
    <property type="entry name" value="SAM-dependent_MTases_sf"/>
</dbReference>
<dbReference type="Proteomes" id="UP000474159">
    <property type="component" value="Unassembled WGS sequence"/>
</dbReference>
<dbReference type="EMBL" id="VZZK01000029">
    <property type="protein sequence ID" value="KAB1076512.1"/>
    <property type="molecule type" value="Genomic_DNA"/>
</dbReference>
<name>A0A6L3T074_9HYPH</name>
<keyword evidence="3" id="KW-0489">Methyltransferase</keyword>
<dbReference type="InterPro" id="IPR011009">
    <property type="entry name" value="Kinase-like_dom_sf"/>
</dbReference>
<dbReference type="SUPFAM" id="SSF56112">
    <property type="entry name" value="Protein kinase-like (PK-like)"/>
    <property type="match status" value="1"/>
</dbReference>
<dbReference type="CDD" id="cd02440">
    <property type="entry name" value="AdoMet_MTases"/>
    <property type="match status" value="1"/>
</dbReference>
<organism evidence="3 4">
    <name type="scientific">Methylobacterium soli</name>
    <dbReference type="NCBI Taxonomy" id="553447"/>
    <lineage>
        <taxon>Bacteria</taxon>
        <taxon>Pseudomonadati</taxon>
        <taxon>Pseudomonadota</taxon>
        <taxon>Alphaproteobacteria</taxon>
        <taxon>Hyphomicrobiales</taxon>
        <taxon>Methylobacteriaceae</taxon>
        <taxon>Methylobacterium</taxon>
    </lineage>
</organism>
<proteinExistence type="predicted"/>
<dbReference type="Pfam" id="PF13649">
    <property type="entry name" value="Methyltransf_25"/>
    <property type="match status" value="1"/>
</dbReference>
<dbReference type="PANTHER" id="PTHR43861">
    <property type="entry name" value="TRANS-ACONITATE 2-METHYLTRANSFERASE-RELATED"/>
    <property type="match status" value="1"/>
</dbReference>
<evidence type="ECO:0000313" key="4">
    <source>
        <dbReference type="Proteomes" id="UP000474159"/>
    </source>
</evidence>
<dbReference type="OrthoDB" id="8068452at2"/>
<dbReference type="SUPFAM" id="SSF53335">
    <property type="entry name" value="S-adenosyl-L-methionine-dependent methyltransferases"/>
    <property type="match status" value="1"/>
</dbReference>
<dbReference type="AlphaFoldDB" id="A0A6L3T074"/>
<evidence type="ECO:0000313" key="3">
    <source>
        <dbReference type="EMBL" id="KAB1076512.1"/>
    </source>
</evidence>
<protein>
    <submittedName>
        <fullName evidence="3">Class I SAM-dependent methyltransferase</fullName>
    </submittedName>
</protein>
<sequence length="464" mass="51709">MQRPRRLGQKLTAAAQISEDKLDALKAAYAKVDAYQPVFGLESTFTGRPISRQCADRCELLDSYLGTTAPNLRILDVGCSMGYLSLYFAKKGARVTGLDSHQPNLDFCTTLANTLGTSASFVRGEFSIGFLESLKPGAFDVMFLFSVLHHVVAKFGLEATRLMMDRVLSISDEIYVELARNTEAVSFEWKNKLPANELDIFSGIEDLEITRLGEFPALGETTIRPLYRVRKTAKRINGIRHSEMSVMRSAIRDGRTRDRKYYVSDAAFTKCFIVEPDKLETYNRFACEVAAYKMLGRDRSILPLLGSSIDGNLALITLPTVSGGKLSEVLPSGDFPLRATALSILSILQRFSDSNLYWNDFRAHNLAFYGGELVAMDFETASPVEREHTLNLLLWMLWDLQTRRSNTVENNVFQHGLMTIPRPPVDETAFSGEIRDIASATLKAVSLKALLQDVGSLTLKALNQ</sequence>
<dbReference type="GO" id="GO:0008168">
    <property type="term" value="F:methyltransferase activity"/>
    <property type="evidence" value="ECO:0007669"/>
    <property type="project" value="UniProtKB-KW"/>
</dbReference>
<keyword evidence="1 3" id="KW-0808">Transferase</keyword>
<dbReference type="GO" id="GO:0032259">
    <property type="term" value="P:methylation"/>
    <property type="evidence" value="ECO:0007669"/>
    <property type="project" value="UniProtKB-KW"/>
</dbReference>